<protein>
    <submittedName>
        <fullName evidence="5">Beta-ribofuranosylaminobenzene 5'-phosphate synthase</fullName>
    </submittedName>
</protein>
<keyword evidence="2" id="KW-0418">Kinase</keyword>
<dbReference type="GO" id="GO:0016301">
    <property type="term" value="F:kinase activity"/>
    <property type="evidence" value="ECO:0007669"/>
    <property type="project" value="UniProtKB-KW"/>
</dbReference>
<comment type="caution">
    <text evidence="5">The sequence shown here is derived from an EMBL/GenBank/DDBJ whole genome shotgun (WGS) entry which is preliminary data.</text>
</comment>
<evidence type="ECO:0000259" key="4">
    <source>
        <dbReference type="Pfam" id="PF08544"/>
    </source>
</evidence>
<dbReference type="NCBIfam" id="TIGR00144">
    <property type="entry name" value="beta_RFAP_syn"/>
    <property type="match status" value="1"/>
</dbReference>
<dbReference type="RefSeq" id="WP_229343613.1">
    <property type="nucleotide sequence ID" value="NZ_JAJFAT010000002.1"/>
</dbReference>
<dbReference type="InterPro" id="IPR013750">
    <property type="entry name" value="GHMP_kinase_C_dom"/>
</dbReference>
<dbReference type="InterPro" id="IPR006204">
    <property type="entry name" value="GHMP_kinase_N_dom"/>
</dbReference>
<evidence type="ECO:0000313" key="5">
    <source>
        <dbReference type="EMBL" id="MCC3144096.1"/>
    </source>
</evidence>
<dbReference type="PANTHER" id="PTHR20861">
    <property type="entry name" value="HOMOSERINE/4-DIPHOSPHOCYTIDYL-2-C-METHYL-D-ERYTHRITOL KINASE"/>
    <property type="match status" value="1"/>
</dbReference>
<evidence type="ECO:0000256" key="2">
    <source>
        <dbReference type="ARBA" id="ARBA00022777"/>
    </source>
</evidence>
<dbReference type="Pfam" id="PF00288">
    <property type="entry name" value="GHMP_kinases_N"/>
    <property type="match status" value="1"/>
</dbReference>
<dbReference type="PANTHER" id="PTHR20861:SF6">
    <property type="entry name" value="BETA-RIBOFURANOSYLPHENOL 5'-PHOSPHATE SYNTHASE"/>
    <property type="match status" value="1"/>
</dbReference>
<keyword evidence="1" id="KW-0808">Transferase</keyword>
<dbReference type="InterPro" id="IPR020568">
    <property type="entry name" value="Ribosomal_Su5_D2-typ_SF"/>
</dbReference>
<dbReference type="Pfam" id="PF08544">
    <property type="entry name" value="GHMP_kinases_C"/>
    <property type="match status" value="1"/>
</dbReference>
<dbReference type="GO" id="GO:0005524">
    <property type="term" value="F:ATP binding"/>
    <property type="evidence" value="ECO:0007669"/>
    <property type="project" value="InterPro"/>
</dbReference>
<proteinExistence type="predicted"/>
<dbReference type="AlphaFoldDB" id="A0AAW4WSV5"/>
<dbReference type="InterPro" id="IPR014721">
    <property type="entry name" value="Ribsml_uS5_D2-typ_fold_subgr"/>
</dbReference>
<dbReference type="Proteomes" id="UP001199296">
    <property type="component" value="Unassembled WGS sequence"/>
</dbReference>
<evidence type="ECO:0000256" key="1">
    <source>
        <dbReference type="ARBA" id="ARBA00022679"/>
    </source>
</evidence>
<reference evidence="5 6" key="1">
    <citation type="submission" date="2021-10" db="EMBL/GenBank/DDBJ databases">
        <authorList>
            <person name="Grouzdev D.S."/>
            <person name="Pantiukh K.S."/>
            <person name="Krutkina M.S."/>
        </authorList>
    </citation>
    <scope>NUCLEOTIDE SEQUENCE [LARGE SCALE GENOMIC DNA]</scope>
    <source>
        <strain evidence="5 6">Z-7514</strain>
    </source>
</reference>
<dbReference type="Gene3D" id="3.30.230.10">
    <property type="match status" value="1"/>
</dbReference>
<dbReference type="PIRSF" id="PIRSF004884">
    <property type="entry name" value="Sugar_kin_arch"/>
    <property type="match status" value="1"/>
</dbReference>
<evidence type="ECO:0000313" key="6">
    <source>
        <dbReference type="Proteomes" id="UP001199296"/>
    </source>
</evidence>
<dbReference type="EMBL" id="JAJFAT010000002">
    <property type="protein sequence ID" value="MCC3144096.1"/>
    <property type="molecule type" value="Genomic_DNA"/>
</dbReference>
<feature type="domain" description="GHMP kinase N-terminal" evidence="3">
    <location>
        <begin position="57"/>
        <end position="125"/>
    </location>
</feature>
<sequence>MLKIKTPARIHFGQLDLNGDLGRIYGGSGVGVKEPYTLIYFEKSTKLEVEGHNNIKNIAEDFLRSLKKENLLAEDAAIKINVEKLLPAHCGLGSGTQIGLSIAEAVNHLYDLNLKEKRAANLVNRKHSRSAIGFGAFYQGGFIVDGGRPTSQKKNDNYLPPILLREEIPENWHFIIIILNEASDKVAGKKEIKIFNNIEKMQLKKSAENCHHLVLGMLPALAENNLSKFAKHLNIIEDNVANYFAHIQGGKYSSPCSEELIDLMEREGIQARGQSSWGPSLYGIAGDKEKLLKIKRKLENEYSTIIKNVYITKAANSGAEISLVQK</sequence>
<gene>
    <name evidence="5" type="ORF">LJ207_02035</name>
</gene>
<keyword evidence="6" id="KW-1185">Reference proteome</keyword>
<organism evidence="5 6">
    <name type="scientific">Halanaerobium polyolivorans</name>
    <dbReference type="NCBI Taxonomy" id="2886943"/>
    <lineage>
        <taxon>Bacteria</taxon>
        <taxon>Bacillati</taxon>
        <taxon>Bacillota</taxon>
        <taxon>Clostridia</taxon>
        <taxon>Halanaerobiales</taxon>
        <taxon>Halanaerobiaceae</taxon>
        <taxon>Halanaerobium</taxon>
    </lineage>
</organism>
<accession>A0AAW4WSV5</accession>
<dbReference type="SUPFAM" id="SSF54211">
    <property type="entry name" value="Ribosomal protein S5 domain 2-like"/>
    <property type="match status" value="1"/>
</dbReference>
<evidence type="ECO:0000259" key="3">
    <source>
        <dbReference type="Pfam" id="PF00288"/>
    </source>
</evidence>
<dbReference type="InterPro" id="IPR004422">
    <property type="entry name" value="RFAP_synthase"/>
</dbReference>
<feature type="domain" description="GHMP kinase C-terminal" evidence="4">
    <location>
        <begin position="217"/>
        <end position="302"/>
    </location>
</feature>
<name>A0AAW4WSV5_9FIRM</name>